<protein>
    <submittedName>
        <fullName evidence="2">Uncharacterized protein</fullName>
    </submittedName>
</protein>
<feature type="compositionally biased region" description="Basic and acidic residues" evidence="1">
    <location>
        <begin position="10"/>
        <end position="21"/>
    </location>
</feature>
<organism evidence="2 3">
    <name type="scientific">Eumeta variegata</name>
    <name type="common">Bagworm moth</name>
    <name type="synonym">Eumeta japonica</name>
    <dbReference type="NCBI Taxonomy" id="151549"/>
    <lineage>
        <taxon>Eukaryota</taxon>
        <taxon>Metazoa</taxon>
        <taxon>Ecdysozoa</taxon>
        <taxon>Arthropoda</taxon>
        <taxon>Hexapoda</taxon>
        <taxon>Insecta</taxon>
        <taxon>Pterygota</taxon>
        <taxon>Neoptera</taxon>
        <taxon>Endopterygota</taxon>
        <taxon>Lepidoptera</taxon>
        <taxon>Glossata</taxon>
        <taxon>Ditrysia</taxon>
        <taxon>Tineoidea</taxon>
        <taxon>Psychidae</taxon>
        <taxon>Oiketicinae</taxon>
        <taxon>Eumeta</taxon>
    </lineage>
</organism>
<proteinExistence type="predicted"/>
<evidence type="ECO:0000256" key="1">
    <source>
        <dbReference type="SAM" id="MobiDB-lite"/>
    </source>
</evidence>
<sequence>MACLRRPRKEIRNRQITDLREHKRRGSSRSAAAPVGGRHTRARRTRGDTHTHAGAPACVGVGGATHAPARSDWPAAWRRHAPLSTCAMRAPRETYVWHIFFQFRRQYRAAEVFHFARPV</sequence>
<feature type="region of interest" description="Disordered" evidence="1">
    <location>
        <begin position="1"/>
        <end position="63"/>
    </location>
</feature>
<dbReference type="EMBL" id="BGZK01001726">
    <property type="protein sequence ID" value="GBP85279.1"/>
    <property type="molecule type" value="Genomic_DNA"/>
</dbReference>
<keyword evidence="3" id="KW-1185">Reference proteome</keyword>
<evidence type="ECO:0000313" key="2">
    <source>
        <dbReference type="EMBL" id="GBP85279.1"/>
    </source>
</evidence>
<dbReference type="AlphaFoldDB" id="A0A4C1ZE96"/>
<name>A0A4C1ZE96_EUMVA</name>
<gene>
    <name evidence="2" type="ORF">EVAR_64948_1</name>
</gene>
<accession>A0A4C1ZE96</accession>
<evidence type="ECO:0000313" key="3">
    <source>
        <dbReference type="Proteomes" id="UP000299102"/>
    </source>
</evidence>
<dbReference type="Proteomes" id="UP000299102">
    <property type="component" value="Unassembled WGS sequence"/>
</dbReference>
<reference evidence="2 3" key="1">
    <citation type="journal article" date="2019" name="Commun. Biol.">
        <title>The bagworm genome reveals a unique fibroin gene that provides high tensile strength.</title>
        <authorList>
            <person name="Kono N."/>
            <person name="Nakamura H."/>
            <person name="Ohtoshi R."/>
            <person name="Tomita M."/>
            <person name="Numata K."/>
            <person name="Arakawa K."/>
        </authorList>
    </citation>
    <scope>NUCLEOTIDE SEQUENCE [LARGE SCALE GENOMIC DNA]</scope>
</reference>
<comment type="caution">
    <text evidence="2">The sequence shown here is derived from an EMBL/GenBank/DDBJ whole genome shotgun (WGS) entry which is preliminary data.</text>
</comment>